<proteinExistence type="predicted"/>
<dbReference type="EMBL" id="JALJOU010000005">
    <property type="protein sequence ID" value="KAK9843794.1"/>
    <property type="molecule type" value="Genomic_DNA"/>
</dbReference>
<accession>A0AAW1SBX5</accession>
<organism evidence="2 3">
    <name type="scientific">Elliptochloris bilobata</name>
    <dbReference type="NCBI Taxonomy" id="381761"/>
    <lineage>
        <taxon>Eukaryota</taxon>
        <taxon>Viridiplantae</taxon>
        <taxon>Chlorophyta</taxon>
        <taxon>core chlorophytes</taxon>
        <taxon>Trebouxiophyceae</taxon>
        <taxon>Trebouxiophyceae incertae sedis</taxon>
        <taxon>Elliptochloris clade</taxon>
        <taxon>Elliptochloris</taxon>
    </lineage>
</organism>
<dbReference type="Proteomes" id="UP001445335">
    <property type="component" value="Unassembled WGS sequence"/>
</dbReference>
<sequence length="290" mass="29232">MFALARLGCDWRARAEGIDGATAAFVLCGQHGKSSRQQKLVEAKLKRMAAEGAAERAAGRTTAAEPPAVAAVECAEGASASADAHMAALLEEVELEGEGGATAAARRKRKKKKERRPAEDELPGDGGGAVVEPPLRMEVWSSPVAAATPLAQHAPATEPWKLWPRRQPELMQRRRPLRAALDSAIARALHMLDLAGSASGSQVAAALEALDGAIEGAGAAGVSAKAGGFGAFEGGSPGAFGVGAGHALVSGDAQPGGAAARSLQLGHDHFGSAAAHGSLAQPGGGWGPFG</sequence>
<reference evidence="2 3" key="1">
    <citation type="journal article" date="2024" name="Nat. Commun.">
        <title>Phylogenomics reveals the evolutionary origins of lichenization in chlorophyte algae.</title>
        <authorList>
            <person name="Puginier C."/>
            <person name="Libourel C."/>
            <person name="Otte J."/>
            <person name="Skaloud P."/>
            <person name="Haon M."/>
            <person name="Grisel S."/>
            <person name="Petersen M."/>
            <person name="Berrin J.G."/>
            <person name="Delaux P.M."/>
            <person name="Dal Grande F."/>
            <person name="Keller J."/>
        </authorList>
    </citation>
    <scope>NUCLEOTIDE SEQUENCE [LARGE SCALE GENOMIC DNA]</scope>
    <source>
        <strain evidence="2 3">SAG 245.80</strain>
    </source>
</reference>
<feature type="region of interest" description="Disordered" evidence="1">
    <location>
        <begin position="98"/>
        <end position="132"/>
    </location>
</feature>
<dbReference type="AlphaFoldDB" id="A0AAW1SBX5"/>
<protein>
    <submittedName>
        <fullName evidence="2">Uncharacterized protein</fullName>
    </submittedName>
</protein>
<evidence type="ECO:0000313" key="2">
    <source>
        <dbReference type="EMBL" id="KAK9843794.1"/>
    </source>
</evidence>
<keyword evidence="3" id="KW-1185">Reference proteome</keyword>
<feature type="compositionally biased region" description="Basic residues" evidence="1">
    <location>
        <begin position="105"/>
        <end position="115"/>
    </location>
</feature>
<evidence type="ECO:0000313" key="3">
    <source>
        <dbReference type="Proteomes" id="UP001445335"/>
    </source>
</evidence>
<evidence type="ECO:0000256" key="1">
    <source>
        <dbReference type="SAM" id="MobiDB-lite"/>
    </source>
</evidence>
<comment type="caution">
    <text evidence="2">The sequence shown here is derived from an EMBL/GenBank/DDBJ whole genome shotgun (WGS) entry which is preliminary data.</text>
</comment>
<name>A0AAW1SBX5_9CHLO</name>
<gene>
    <name evidence="2" type="ORF">WJX81_006749</name>
</gene>